<reference evidence="1" key="2">
    <citation type="submission" date="2022-06" db="UniProtKB">
        <authorList>
            <consortium name="EnsemblPlants"/>
        </authorList>
    </citation>
    <scope>IDENTIFICATION</scope>
</reference>
<name>A0A8R7RGG1_TRIUA</name>
<sequence length="192" mass="21394">MKKKQATRTHERECPRARPPDFAAALALAVADACATSTEAIANPSLRRRPRARIKDRGLQSALNPCATSVRRRRSRRYVARHGQGSASRRRGAWQGREGWVRSAGQSSSGRTARWTTCTDTSTTCPSSMTRLGHQSCLGIFKVHASNINKILSFYLKLDLLLMFAFAIDDVNLSKYPTTFSLSLDSIFYVGW</sequence>
<proteinExistence type="predicted"/>
<evidence type="ECO:0000313" key="1">
    <source>
        <dbReference type="EnsemblPlants" id="TuG1812S0003136500.01.T01"/>
    </source>
</evidence>
<dbReference type="Proteomes" id="UP000015106">
    <property type="component" value="Unassembled WGS sequence"/>
</dbReference>
<organism evidence="1 2">
    <name type="scientific">Triticum urartu</name>
    <name type="common">Red wild einkorn</name>
    <name type="synonym">Crithodium urartu</name>
    <dbReference type="NCBI Taxonomy" id="4572"/>
    <lineage>
        <taxon>Eukaryota</taxon>
        <taxon>Viridiplantae</taxon>
        <taxon>Streptophyta</taxon>
        <taxon>Embryophyta</taxon>
        <taxon>Tracheophyta</taxon>
        <taxon>Spermatophyta</taxon>
        <taxon>Magnoliopsida</taxon>
        <taxon>Liliopsida</taxon>
        <taxon>Poales</taxon>
        <taxon>Poaceae</taxon>
        <taxon>BOP clade</taxon>
        <taxon>Pooideae</taxon>
        <taxon>Triticodae</taxon>
        <taxon>Triticeae</taxon>
        <taxon>Triticinae</taxon>
        <taxon>Triticum</taxon>
    </lineage>
</organism>
<dbReference type="EnsemblPlants" id="TuG1812S0003136500.01.T01">
    <property type="protein sequence ID" value="TuG1812S0003136500.01.T01"/>
    <property type="gene ID" value="TuG1812S0003136500.01"/>
</dbReference>
<evidence type="ECO:0000313" key="2">
    <source>
        <dbReference type="Proteomes" id="UP000015106"/>
    </source>
</evidence>
<dbReference type="Gramene" id="TuG1812S0003136500.01.T01">
    <property type="protein sequence ID" value="TuG1812S0003136500.01.T01"/>
    <property type="gene ID" value="TuG1812S0003136500.01"/>
</dbReference>
<accession>A0A8R7RGG1</accession>
<dbReference type="AlphaFoldDB" id="A0A8R7RGG1"/>
<reference evidence="2" key="1">
    <citation type="journal article" date="2013" name="Nature">
        <title>Draft genome of the wheat A-genome progenitor Triticum urartu.</title>
        <authorList>
            <person name="Ling H.Q."/>
            <person name="Zhao S."/>
            <person name="Liu D."/>
            <person name="Wang J."/>
            <person name="Sun H."/>
            <person name="Zhang C."/>
            <person name="Fan H."/>
            <person name="Li D."/>
            <person name="Dong L."/>
            <person name="Tao Y."/>
            <person name="Gao C."/>
            <person name="Wu H."/>
            <person name="Li Y."/>
            <person name="Cui Y."/>
            <person name="Guo X."/>
            <person name="Zheng S."/>
            <person name="Wang B."/>
            <person name="Yu K."/>
            <person name="Liang Q."/>
            <person name="Yang W."/>
            <person name="Lou X."/>
            <person name="Chen J."/>
            <person name="Feng M."/>
            <person name="Jian J."/>
            <person name="Zhang X."/>
            <person name="Luo G."/>
            <person name="Jiang Y."/>
            <person name="Liu J."/>
            <person name="Wang Z."/>
            <person name="Sha Y."/>
            <person name="Zhang B."/>
            <person name="Wu H."/>
            <person name="Tang D."/>
            <person name="Shen Q."/>
            <person name="Xue P."/>
            <person name="Zou S."/>
            <person name="Wang X."/>
            <person name="Liu X."/>
            <person name="Wang F."/>
            <person name="Yang Y."/>
            <person name="An X."/>
            <person name="Dong Z."/>
            <person name="Zhang K."/>
            <person name="Zhang X."/>
            <person name="Luo M.C."/>
            <person name="Dvorak J."/>
            <person name="Tong Y."/>
            <person name="Wang J."/>
            <person name="Yang H."/>
            <person name="Li Z."/>
            <person name="Wang D."/>
            <person name="Zhang A."/>
            <person name="Wang J."/>
        </authorList>
    </citation>
    <scope>NUCLEOTIDE SEQUENCE</scope>
    <source>
        <strain evidence="2">cv. G1812</strain>
    </source>
</reference>
<protein>
    <submittedName>
        <fullName evidence="1">Uncharacterized protein</fullName>
    </submittedName>
</protein>
<keyword evidence="2" id="KW-1185">Reference proteome</keyword>